<name>A0ABD2N7G6_9CUCU</name>
<protein>
    <submittedName>
        <fullName evidence="2">Uncharacterized protein</fullName>
    </submittedName>
</protein>
<feature type="region of interest" description="Disordered" evidence="1">
    <location>
        <begin position="106"/>
        <end position="134"/>
    </location>
</feature>
<sequence>MYKNKWSSSKSDNFKCKTYGGGSSPAPQPENYDENSLDSLANSSNNSESQSDDSHDSDSGTDTKSQGSFVNKCEVYAQNQCGSIRSWTKSDGSNSDCYDYVTADGVSSLEKKKNGEGKKPDPNQLRMETIPEEGEPKISVKEILARFENLKGKENDLNNNVVKKDTKEKERKEDKERSVVKEEVIVVPAIPQPSQEKVVKEPVAKELQAKSPPPRRSSSVERVEVISDTKVTHRSESKSPSRGEAPPSPRSPVPPSGKYSFLQFAIQNFRQSAE</sequence>
<feature type="compositionally biased region" description="Basic and acidic residues" evidence="1">
    <location>
        <begin position="218"/>
        <end position="241"/>
    </location>
</feature>
<gene>
    <name evidence="2" type="ORF">HHI36_015827</name>
</gene>
<accession>A0ABD2N7G6</accession>
<proteinExistence type="predicted"/>
<feature type="region of interest" description="Disordered" evidence="1">
    <location>
        <begin position="1"/>
        <end position="68"/>
    </location>
</feature>
<evidence type="ECO:0000313" key="3">
    <source>
        <dbReference type="Proteomes" id="UP001516400"/>
    </source>
</evidence>
<comment type="caution">
    <text evidence="2">The sequence shown here is derived from an EMBL/GenBank/DDBJ whole genome shotgun (WGS) entry which is preliminary data.</text>
</comment>
<feature type="compositionally biased region" description="Basic and acidic residues" evidence="1">
    <location>
        <begin position="197"/>
        <end position="208"/>
    </location>
</feature>
<feature type="compositionally biased region" description="Basic and acidic residues" evidence="1">
    <location>
        <begin position="109"/>
        <end position="121"/>
    </location>
</feature>
<dbReference type="EMBL" id="JABFTP020000062">
    <property type="protein sequence ID" value="KAL3274439.1"/>
    <property type="molecule type" value="Genomic_DNA"/>
</dbReference>
<feature type="region of interest" description="Disordered" evidence="1">
    <location>
        <begin position="151"/>
        <end position="258"/>
    </location>
</feature>
<organism evidence="2 3">
    <name type="scientific">Cryptolaemus montrouzieri</name>
    <dbReference type="NCBI Taxonomy" id="559131"/>
    <lineage>
        <taxon>Eukaryota</taxon>
        <taxon>Metazoa</taxon>
        <taxon>Ecdysozoa</taxon>
        <taxon>Arthropoda</taxon>
        <taxon>Hexapoda</taxon>
        <taxon>Insecta</taxon>
        <taxon>Pterygota</taxon>
        <taxon>Neoptera</taxon>
        <taxon>Endopterygota</taxon>
        <taxon>Coleoptera</taxon>
        <taxon>Polyphaga</taxon>
        <taxon>Cucujiformia</taxon>
        <taxon>Coccinelloidea</taxon>
        <taxon>Coccinellidae</taxon>
        <taxon>Scymninae</taxon>
        <taxon>Scymnini</taxon>
        <taxon>Cryptolaemus</taxon>
    </lineage>
</organism>
<feature type="compositionally biased region" description="Pro residues" evidence="1">
    <location>
        <begin position="246"/>
        <end position="255"/>
    </location>
</feature>
<dbReference type="Proteomes" id="UP001516400">
    <property type="component" value="Unassembled WGS sequence"/>
</dbReference>
<evidence type="ECO:0000256" key="1">
    <source>
        <dbReference type="SAM" id="MobiDB-lite"/>
    </source>
</evidence>
<dbReference type="AlphaFoldDB" id="A0ABD2N7G6"/>
<feature type="compositionally biased region" description="Polar residues" evidence="1">
    <location>
        <begin position="1"/>
        <end position="11"/>
    </location>
</feature>
<evidence type="ECO:0000313" key="2">
    <source>
        <dbReference type="EMBL" id="KAL3274439.1"/>
    </source>
</evidence>
<reference evidence="2 3" key="1">
    <citation type="journal article" date="2021" name="BMC Biol.">
        <title>Horizontally acquired antibacterial genes associated with adaptive radiation of ladybird beetles.</title>
        <authorList>
            <person name="Li H.S."/>
            <person name="Tang X.F."/>
            <person name="Huang Y.H."/>
            <person name="Xu Z.Y."/>
            <person name="Chen M.L."/>
            <person name="Du X.Y."/>
            <person name="Qiu B.Y."/>
            <person name="Chen P.T."/>
            <person name="Zhang W."/>
            <person name="Slipinski A."/>
            <person name="Escalona H.E."/>
            <person name="Waterhouse R.M."/>
            <person name="Zwick A."/>
            <person name="Pang H."/>
        </authorList>
    </citation>
    <scope>NUCLEOTIDE SEQUENCE [LARGE SCALE GENOMIC DNA]</scope>
    <source>
        <strain evidence="2">SYSU2018</strain>
    </source>
</reference>
<feature type="compositionally biased region" description="Basic and acidic residues" evidence="1">
    <location>
        <begin position="151"/>
        <end position="184"/>
    </location>
</feature>
<feature type="compositionally biased region" description="Low complexity" evidence="1">
    <location>
        <begin position="37"/>
        <end position="49"/>
    </location>
</feature>
<keyword evidence="3" id="KW-1185">Reference proteome</keyword>